<feature type="chain" id="PRO_5047512206" evidence="9">
    <location>
        <begin position="22"/>
        <end position="966"/>
    </location>
</feature>
<dbReference type="Gene3D" id="1.50.10.100">
    <property type="entry name" value="Chondroitin AC/alginate lyase"/>
    <property type="match status" value="1"/>
</dbReference>
<evidence type="ECO:0000256" key="6">
    <source>
        <dbReference type="ARBA" id="ARBA00023136"/>
    </source>
</evidence>
<dbReference type="Pfam" id="PF00685">
    <property type="entry name" value="Sulfotransfer_1"/>
    <property type="match status" value="1"/>
</dbReference>
<evidence type="ECO:0000256" key="2">
    <source>
        <dbReference type="ARBA" id="ARBA00006556"/>
    </source>
</evidence>
<dbReference type="Gene3D" id="3.40.50.300">
    <property type="entry name" value="P-loop containing nucleotide triphosphate hydrolases"/>
    <property type="match status" value="1"/>
</dbReference>
<dbReference type="RefSeq" id="XP_006820407.1">
    <property type="nucleotide sequence ID" value="XM_006820344.1"/>
</dbReference>
<keyword evidence="8" id="KW-0413">Isomerase</keyword>
<reference evidence="12" key="1">
    <citation type="submission" date="2025-08" db="UniProtKB">
        <authorList>
            <consortium name="RefSeq"/>
        </authorList>
    </citation>
    <scope>IDENTIFICATION</scope>
    <source>
        <tissue evidence="12">Testes</tissue>
    </source>
</reference>
<dbReference type="SUPFAM" id="SSF52540">
    <property type="entry name" value="P-loop containing nucleoside triphosphate hydrolases"/>
    <property type="match status" value="1"/>
</dbReference>
<protein>
    <submittedName>
        <fullName evidence="12">LOW QUALITY PROTEIN: dermatan-sulfate epimerase-like protein-like</fullName>
    </submittedName>
</protein>
<comment type="similarity">
    <text evidence="2">Belongs to the dermatan-sulfate isomerase family.</text>
</comment>
<feature type="domain" description="Sulfotransferase" evidence="10">
    <location>
        <begin position="857"/>
        <end position="959"/>
    </location>
</feature>
<evidence type="ECO:0000313" key="12">
    <source>
        <dbReference type="RefSeq" id="XP_006820407.1"/>
    </source>
</evidence>
<name>A0ABM0MK66_SACKO</name>
<comment type="subcellular location">
    <subcellularLocation>
        <location evidence="1">Membrane</location>
        <topology evidence="1">Multi-pass membrane protein</topology>
    </subcellularLocation>
</comment>
<evidence type="ECO:0000256" key="8">
    <source>
        <dbReference type="ARBA" id="ARBA00023235"/>
    </source>
</evidence>
<evidence type="ECO:0000256" key="3">
    <source>
        <dbReference type="ARBA" id="ARBA00022692"/>
    </source>
</evidence>
<keyword evidence="7" id="KW-0325">Glycoprotein</keyword>
<dbReference type="InterPro" id="IPR027417">
    <property type="entry name" value="P-loop_NTPase"/>
</dbReference>
<evidence type="ECO:0000256" key="1">
    <source>
        <dbReference type="ARBA" id="ARBA00004141"/>
    </source>
</evidence>
<keyword evidence="5" id="KW-1133">Transmembrane helix</keyword>
<dbReference type="Gene3D" id="2.70.98.70">
    <property type="match status" value="1"/>
</dbReference>
<evidence type="ECO:0000256" key="7">
    <source>
        <dbReference type="ARBA" id="ARBA00023180"/>
    </source>
</evidence>
<gene>
    <name evidence="12" type="primary">LOC100368530</name>
</gene>
<evidence type="ECO:0000256" key="9">
    <source>
        <dbReference type="SAM" id="SignalP"/>
    </source>
</evidence>
<dbReference type="PANTHER" id="PTHR15532:SF5">
    <property type="entry name" value="SULFOTRANSFERASE DOMAIN-CONTAINING PROTEIN"/>
    <property type="match status" value="1"/>
</dbReference>
<evidence type="ECO:0000259" key="10">
    <source>
        <dbReference type="Pfam" id="PF00685"/>
    </source>
</evidence>
<feature type="signal peptide" evidence="9">
    <location>
        <begin position="1"/>
        <end position="21"/>
    </location>
</feature>
<keyword evidence="11" id="KW-1185">Reference proteome</keyword>
<dbReference type="GeneID" id="100368530"/>
<dbReference type="InterPro" id="IPR052447">
    <property type="entry name" value="Dermatan-Sulfate_Isomerase"/>
</dbReference>
<proteinExistence type="inferred from homology"/>
<organism evidence="11 12">
    <name type="scientific">Saccoglossus kowalevskii</name>
    <name type="common">Acorn worm</name>
    <dbReference type="NCBI Taxonomy" id="10224"/>
    <lineage>
        <taxon>Eukaryota</taxon>
        <taxon>Metazoa</taxon>
        <taxon>Hemichordata</taxon>
        <taxon>Enteropneusta</taxon>
        <taxon>Harrimaniidae</taxon>
        <taxon>Saccoglossus</taxon>
    </lineage>
</organism>
<dbReference type="InterPro" id="IPR008929">
    <property type="entry name" value="Chondroitin_lyas"/>
</dbReference>
<sequence>MKVSKVMWVLLLFVLITTCFCYQLQSPFSGHPMLYFGSEDVANLRRKAVTTHRHIAAVLSDAANSMLEKPDYYLPSTDYDVFAARWNEVYGNNLCALAFYCVLFPDDVKARKLAIQFMDNLVELPQWQVKEIPKDEVPVAHTFIGLTTAFDFLHEYLDEGRHERMLNRIKQETKEFDRFARIRSWGKFYLQNHVATNYLALIHGCLVVQQYDDAADKWMQEAVTKFERTMFLLNFIVDGSLDEGVAYGTYTSRSLTQYAFLSLRHWNIDHTKDFWFQQHFWFFYNTMLPGFQRNVAIADSNHNWFYGPESQLVFLDAFIMRNGYGNWLANEIRQHRPTVKELKHISASSSQKWCTIHTEFLWYDASIKPKPPPEYENGNLHTFTDWGVVTYSKISSQDDKETFLAFKSAKIHGRAIFDIVNSDRYKSWINGWSSFNPGHEHPDQNMFIFAPNGQLFISDALYGPKYTFLNNVLTFGPSELSECFEPWIGQLGECSKWLQWKKPEVGKSNGEVITATKVDEMVHMSGEAKNAYHSDLGLQSVYRNLILLNSKSLVVNDHIAVTSLSSVKHVSAFFHNTDVPFQSDSFGEKAQGAKITVNGEDYQMFWMKYGDLSEVPVKLPNVVVTSLPGAGAEIVSQMFYPNPDFVYLTVPSPAIRNVETELQMDGFVDACTWKDVNEPRFSRLSNWLRTLLENPATLTIEKTIESTDNDKNGNAKPVNDELNLSPLQPSDVNFKEYNDKMMLEHLEEHPHALPVLHLSSGTWPLKLPWLHRNLGDNLHSLYIICDPRLWISNILASSDSKSIYNHLNLQQYLQNMFEEIDKNTFCGPNNGYVWHFEQLRRILSNANPPPHRILAFLWLSHVQAVMDNIKTKTDREMIVKFENIINHPEETLKEVYKFLDMPVRPMVTHQLIQAAKTGAFAIPYLGVVNQDSTQLWKKHLSTDQIQDIEHICSSLMKQFKYKKWKQ</sequence>
<keyword evidence="6" id="KW-0472">Membrane</keyword>
<dbReference type="InterPro" id="IPR000863">
    <property type="entry name" value="Sulfotransferase_dom"/>
</dbReference>
<accession>A0ABM0MK66</accession>
<keyword evidence="3" id="KW-0812">Transmembrane</keyword>
<evidence type="ECO:0000256" key="5">
    <source>
        <dbReference type="ARBA" id="ARBA00022989"/>
    </source>
</evidence>
<evidence type="ECO:0000256" key="4">
    <source>
        <dbReference type="ARBA" id="ARBA00022729"/>
    </source>
</evidence>
<dbReference type="PANTHER" id="PTHR15532">
    <property type="match status" value="1"/>
</dbReference>
<dbReference type="Proteomes" id="UP000694865">
    <property type="component" value="Unplaced"/>
</dbReference>
<keyword evidence="4 9" id="KW-0732">Signal</keyword>
<evidence type="ECO:0000313" key="11">
    <source>
        <dbReference type="Proteomes" id="UP000694865"/>
    </source>
</evidence>